<dbReference type="AlphaFoldDB" id="A0AAE1EHG4"/>
<accession>A0AAE1EHG4</accession>
<proteinExistence type="predicted"/>
<gene>
    <name evidence="2" type="ORF">Pcinc_043872</name>
</gene>
<keyword evidence="3" id="KW-1185">Reference proteome</keyword>
<name>A0AAE1EHG4_PETCI</name>
<dbReference type="Proteomes" id="UP001286313">
    <property type="component" value="Unassembled WGS sequence"/>
</dbReference>
<sequence length="185" mass="20162">MSSMSSNYTDNFLSKYPAESAAASLANYNTQARNMFGFASHQLSSNPSSHFSAITSGNADGDKQCRYSQTGATDMSQYTGLNLQNCATTSNMAQSFHQNYVASPLNSCSQTNPTPNFNDIHRYQWMSITETRADTRLPVLPSSGRGENPASIRSDRRNLQRERKPVRKKTGGAGAAHVALPVQAL</sequence>
<feature type="compositionally biased region" description="Basic and acidic residues" evidence="1">
    <location>
        <begin position="153"/>
        <end position="163"/>
    </location>
</feature>
<evidence type="ECO:0000256" key="1">
    <source>
        <dbReference type="SAM" id="MobiDB-lite"/>
    </source>
</evidence>
<protein>
    <submittedName>
        <fullName evidence="2">Uncharacterized protein</fullName>
    </submittedName>
</protein>
<evidence type="ECO:0000313" key="2">
    <source>
        <dbReference type="EMBL" id="KAK3849371.1"/>
    </source>
</evidence>
<comment type="caution">
    <text evidence="2">The sequence shown here is derived from an EMBL/GenBank/DDBJ whole genome shotgun (WGS) entry which is preliminary data.</text>
</comment>
<evidence type="ECO:0000313" key="3">
    <source>
        <dbReference type="Proteomes" id="UP001286313"/>
    </source>
</evidence>
<feature type="region of interest" description="Disordered" evidence="1">
    <location>
        <begin position="136"/>
        <end position="174"/>
    </location>
</feature>
<reference evidence="2" key="1">
    <citation type="submission" date="2023-10" db="EMBL/GenBank/DDBJ databases">
        <title>Genome assemblies of two species of porcelain crab, Petrolisthes cinctipes and Petrolisthes manimaculis (Anomura: Porcellanidae).</title>
        <authorList>
            <person name="Angst P."/>
        </authorList>
    </citation>
    <scope>NUCLEOTIDE SEQUENCE</scope>
    <source>
        <strain evidence="2">PB745_01</strain>
        <tissue evidence="2">Gill</tissue>
    </source>
</reference>
<dbReference type="EMBL" id="JAWQEG010008967">
    <property type="protein sequence ID" value="KAK3849371.1"/>
    <property type="molecule type" value="Genomic_DNA"/>
</dbReference>
<organism evidence="2 3">
    <name type="scientific">Petrolisthes cinctipes</name>
    <name type="common">Flat porcelain crab</name>
    <dbReference type="NCBI Taxonomy" id="88211"/>
    <lineage>
        <taxon>Eukaryota</taxon>
        <taxon>Metazoa</taxon>
        <taxon>Ecdysozoa</taxon>
        <taxon>Arthropoda</taxon>
        <taxon>Crustacea</taxon>
        <taxon>Multicrustacea</taxon>
        <taxon>Malacostraca</taxon>
        <taxon>Eumalacostraca</taxon>
        <taxon>Eucarida</taxon>
        <taxon>Decapoda</taxon>
        <taxon>Pleocyemata</taxon>
        <taxon>Anomura</taxon>
        <taxon>Galatheoidea</taxon>
        <taxon>Porcellanidae</taxon>
        <taxon>Petrolisthes</taxon>
    </lineage>
</organism>